<accession>A0AAV2SU86</accession>
<sequence>MSILIKKDCVRLSIRPSVPVRPSVCLSVHMYVNAALTEEPSDVIFCKHIHIIPGSVIGAVVLSPEVNFGKYIIFCKAKKAKCRKGKYMSGIGKTHSSKVGLQFPLIQLSAASHPVKCCFKNVKTFKKCKKKM</sequence>
<name>A0AAV2SU86_MEGNR</name>
<evidence type="ECO:0000313" key="2">
    <source>
        <dbReference type="Proteomes" id="UP001497623"/>
    </source>
</evidence>
<gene>
    <name evidence="1" type="ORF">MNOR_LOCUS40680</name>
</gene>
<dbReference type="AlphaFoldDB" id="A0AAV2SU86"/>
<dbReference type="Proteomes" id="UP001497623">
    <property type="component" value="Unassembled WGS sequence"/>
</dbReference>
<dbReference type="EMBL" id="CAXKWB010129390">
    <property type="protein sequence ID" value="CAL4241103.1"/>
    <property type="molecule type" value="Genomic_DNA"/>
</dbReference>
<keyword evidence="2" id="KW-1185">Reference proteome</keyword>
<comment type="caution">
    <text evidence="1">The sequence shown here is derived from an EMBL/GenBank/DDBJ whole genome shotgun (WGS) entry which is preliminary data.</text>
</comment>
<proteinExistence type="predicted"/>
<organism evidence="1 2">
    <name type="scientific">Meganyctiphanes norvegica</name>
    <name type="common">Northern krill</name>
    <name type="synonym">Thysanopoda norvegica</name>
    <dbReference type="NCBI Taxonomy" id="48144"/>
    <lineage>
        <taxon>Eukaryota</taxon>
        <taxon>Metazoa</taxon>
        <taxon>Ecdysozoa</taxon>
        <taxon>Arthropoda</taxon>
        <taxon>Crustacea</taxon>
        <taxon>Multicrustacea</taxon>
        <taxon>Malacostraca</taxon>
        <taxon>Eumalacostraca</taxon>
        <taxon>Eucarida</taxon>
        <taxon>Euphausiacea</taxon>
        <taxon>Euphausiidae</taxon>
        <taxon>Meganyctiphanes</taxon>
    </lineage>
</organism>
<evidence type="ECO:0000313" key="1">
    <source>
        <dbReference type="EMBL" id="CAL4241103.1"/>
    </source>
</evidence>
<protein>
    <submittedName>
        <fullName evidence="1">Uncharacterized protein</fullName>
    </submittedName>
</protein>
<reference evidence="1 2" key="1">
    <citation type="submission" date="2024-05" db="EMBL/GenBank/DDBJ databases">
        <authorList>
            <person name="Wallberg A."/>
        </authorList>
    </citation>
    <scope>NUCLEOTIDE SEQUENCE [LARGE SCALE GENOMIC DNA]</scope>
</reference>